<name>A0A2A5AXR6_9GAMM</name>
<sequence>MAILEIQGKRVEVDDSFKDLSPEEQAATVDEIAASMGITGESTTQRLLGQFNKSAAEGFGGLVDFINPFDKPNVIAGFEIPSTGSAAEGLKSAFRGIGAAVADRPAEGIAENLAAGSGLAASMFAPGAGAIKGLKGVGGVVGGVADDAIRAMLTKAGLVSEIAAGGIAEAGAEIAEQRGASPLVQDLVRIAAPVGVLATVPAAARGVAALAKKTPLGAAVRVGARMAGEVKRSLAPQTEGGAEAIAAERVRQLVGGEKRAAKLAKKIDPDSRLKLTAAQQVEDPVLLGLERQARIEDPLVRERLDARQTASREAAGEAIAGLGGDVKTGQTIFQKRIAKVSDRMQTKIDDALKIADVGVEASGPRASETQASLNSVERIKTALGEELATEKALWEAVPKTDVVPVRVARETALDLIQNTPRAQQGDIPVAARNLLAAEGGFGEAETVSELHGLYSSLRQSAREASSGVAPNANKARIANQIADGIMMDLGAVNADTVLGKSINEARAFSRSLHETFDQGAVGRILKRNLQGGETIAGEAALRSTVRPGPAGVAADISIRGAAPDAQGDIAEFLRGQFLDSAFDASGKFTAKNADRWLRSNRELLTRHPELKGELQRSLTSRKNADIFAARTAARQALIENDSASARFALAPEEKAAKQILASSDPVAEAKAVMASARKDETEFAVDAVKGAFTEHLIAGGTSKSGVLSGDKLANIMTDKKLIGAMKQIFSPDEFKRLKDITREISKVDPKKITSVDAVLDTPANKILEFVVTTIAARRGAALGAGTSGASLKTAATASASAKAALKSLTNSRARQVLIDAIEDPALMKALLATPEQFAIDPVIRNKLAPYLAGGAATIGRTDEQAVDEQPANTNVDLQSQLRQRFGQ</sequence>
<dbReference type="EMBL" id="NVVJ01000030">
    <property type="protein sequence ID" value="PCJ24094.1"/>
    <property type="molecule type" value="Genomic_DNA"/>
</dbReference>
<accession>A0A2A5AXR6</accession>
<evidence type="ECO:0000256" key="1">
    <source>
        <dbReference type="SAM" id="MobiDB-lite"/>
    </source>
</evidence>
<evidence type="ECO:0000313" key="3">
    <source>
        <dbReference type="Proteomes" id="UP000218327"/>
    </source>
</evidence>
<evidence type="ECO:0000313" key="2">
    <source>
        <dbReference type="EMBL" id="PCJ24094.1"/>
    </source>
</evidence>
<comment type="caution">
    <text evidence="2">The sequence shown here is derived from an EMBL/GenBank/DDBJ whole genome shotgun (WGS) entry which is preliminary data.</text>
</comment>
<feature type="region of interest" description="Disordered" evidence="1">
    <location>
        <begin position="863"/>
        <end position="887"/>
    </location>
</feature>
<dbReference type="Proteomes" id="UP000218327">
    <property type="component" value="Unassembled WGS sequence"/>
</dbReference>
<gene>
    <name evidence="2" type="ORF">COA96_10135</name>
</gene>
<reference evidence="3" key="1">
    <citation type="submission" date="2017-08" db="EMBL/GenBank/DDBJ databases">
        <title>A dynamic microbial community with high functional redundancy inhabits the cold, oxic subseafloor aquifer.</title>
        <authorList>
            <person name="Tully B.J."/>
            <person name="Wheat C.G."/>
            <person name="Glazer B.T."/>
            <person name="Huber J.A."/>
        </authorList>
    </citation>
    <scope>NUCLEOTIDE SEQUENCE [LARGE SCALE GENOMIC DNA]</scope>
</reference>
<proteinExistence type="predicted"/>
<protein>
    <submittedName>
        <fullName evidence="2">Uncharacterized protein</fullName>
    </submittedName>
</protein>
<dbReference type="AlphaFoldDB" id="A0A2A5AXR6"/>
<feature type="compositionally biased region" description="Polar residues" evidence="1">
    <location>
        <begin position="870"/>
        <end position="887"/>
    </location>
</feature>
<organism evidence="2 3">
    <name type="scientific">SAR86 cluster bacterium</name>
    <dbReference type="NCBI Taxonomy" id="2030880"/>
    <lineage>
        <taxon>Bacteria</taxon>
        <taxon>Pseudomonadati</taxon>
        <taxon>Pseudomonadota</taxon>
        <taxon>Gammaproteobacteria</taxon>
        <taxon>SAR86 cluster</taxon>
    </lineage>
</organism>